<feature type="chain" id="PRO_5034142244" evidence="3">
    <location>
        <begin position="22"/>
        <end position="195"/>
    </location>
</feature>
<keyword evidence="2" id="KW-0812">Transmembrane</keyword>
<dbReference type="Proteomes" id="UP000593566">
    <property type="component" value="Unassembled WGS sequence"/>
</dbReference>
<dbReference type="AlphaFoldDB" id="A0A8H6CF15"/>
<dbReference type="PANTHER" id="PTHR36854">
    <property type="entry name" value="CHROMOSOME 9, WHOLE GENOME SHOTGUN SEQUENCE"/>
    <property type="match status" value="1"/>
</dbReference>
<keyword evidence="5" id="KW-1185">Reference proteome</keyword>
<feature type="signal peptide" evidence="3">
    <location>
        <begin position="1"/>
        <end position="21"/>
    </location>
</feature>
<evidence type="ECO:0000313" key="4">
    <source>
        <dbReference type="EMBL" id="KAF6222011.1"/>
    </source>
</evidence>
<organism evidence="4 5">
    <name type="scientific">Letharia lupina</name>
    <dbReference type="NCBI Taxonomy" id="560253"/>
    <lineage>
        <taxon>Eukaryota</taxon>
        <taxon>Fungi</taxon>
        <taxon>Dikarya</taxon>
        <taxon>Ascomycota</taxon>
        <taxon>Pezizomycotina</taxon>
        <taxon>Lecanoromycetes</taxon>
        <taxon>OSLEUM clade</taxon>
        <taxon>Lecanoromycetidae</taxon>
        <taxon>Lecanorales</taxon>
        <taxon>Lecanorineae</taxon>
        <taxon>Parmeliaceae</taxon>
        <taxon>Letharia</taxon>
    </lineage>
</organism>
<accession>A0A8H6CF15</accession>
<keyword evidence="2" id="KW-1133">Transmembrane helix</keyword>
<feature type="region of interest" description="Disordered" evidence="1">
    <location>
        <begin position="58"/>
        <end position="106"/>
    </location>
</feature>
<sequence length="195" mass="21213">MLPTTIFISLSLSALLTLTSAASPTSFCKCTCFTNSTIIPLDAPISTSPRIMHNALLLPRAPDDPDDAQDRIPDDPPAEDAPPKTLPDGDGGKGKGKGEEGDDDRKEYRAGNCNDCNRQFCLDYNLPICKGAGMEDVFTTCFQRDSRKDEAVVFIFIIATAALLIWAAIKPWVAKWVDSARERRSYIPVSGQGDS</sequence>
<evidence type="ECO:0000256" key="1">
    <source>
        <dbReference type="SAM" id="MobiDB-lite"/>
    </source>
</evidence>
<evidence type="ECO:0000256" key="3">
    <source>
        <dbReference type="SAM" id="SignalP"/>
    </source>
</evidence>
<keyword evidence="3" id="KW-0732">Signal</keyword>
<proteinExistence type="predicted"/>
<name>A0A8H6CF15_9LECA</name>
<feature type="transmembrane region" description="Helical" evidence="2">
    <location>
        <begin position="151"/>
        <end position="173"/>
    </location>
</feature>
<dbReference type="GeneID" id="59330393"/>
<keyword evidence="2" id="KW-0472">Membrane</keyword>
<evidence type="ECO:0000256" key="2">
    <source>
        <dbReference type="SAM" id="Phobius"/>
    </source>
</evidence>
<evidence type="ECO:0000313" key="5">
    <source>
        <dbReference type="Proteomes" id="UP000593566"/>
    </source>
</evidence>
<protein>
    <submittedName>
        <fullName evidence="4">Uncharacterized protein</fullName>
    </submittedName>
</protein>
<comment type="caution">
    <text evidence="4">The sequence shown here is derived from an EMBL/GenBank/DDBJ whole genome shotgun (WGS) entry which is preliminary data.</text>
</comment>
<dbReference type="EMBL" id="JACCJB010000013">
    <property type="protein sequence ID" value="KAF6222011.1"/>
    <property type="molecule type" value="Genomic_DNA"/>
</dbReference>
<reference evidence="4 5" key="1">
    <citation type="journal article" date="2020" name="Genomics">
        <title>Complete, high-quality genomes from long-read metagenomic sequencing of two wolf lichen thalli reveals enigmatic genome architecture.</title>
        <authorList>
            <person name="McKenzie S.K."/>
            <person name="Walston R.F."/>
            <person name="Allen J.L."/>
        </authorList>
    </citation>
    <scope>NUCLEOTIDE SEQUENCE [LARGE SCALE GENOMIC DNA]</scope>
    <source>
        <strain evidence="4">WasteWater1</strain>
    </source>
</reference>
<dbReference type="RefSeq" id="XP_037151446.1">
    <property type="nucleotide sequence ID" value="XM_037292907.1"/>
</dbReference>
<gene>
    <name evidence="4" type="ORF">HO133_001979</name>
</gene>
<dbReference type="PANTHER" id="PTHR36854:SF1">
    <property type="entry name" value="TRANSMEMBRANE PROTEIN"/>
    <property type="match status" value="1"/>
</dbReference>
<feature type="compositionally biased region" description="Basic and acidic residues" evidence="1">
    <location>
        <begin position="90"/>
        <end position="106"/>
    </location>
</feature>